<dbReference type="RefSeq" id="WP_071961042.1">
    <property type="nucleotide sequence ID" value="NZ_CP018025.1"/>
</dbReference>
<dbReference type="InterPro" id="IPR014729">
    <property type="entry name" value="Rossmann-like_a/b/a_fold"/>
</dbReference>
<dbReference type="AlphaFoldDB" id="A0AAC9JFG7"/>
<sequence length="309" mass="36225">MNKQREMDFRTPLFISYSGGRTSAYMVEKLLEEYSDQHFFIILFSNTGQEHDKTLEFVHKCDQRWQERYGVKVIWLEAIVHPEKGMGTRHRIVSYETATRFSDIGDETPFAQVIAKYGLPGPASPQICTRELKGAVMRSYTRDYEKANKIKCYTAIGMRADEPKRIMSEADRARYRVVYPLYHWFPTEKADVLDYWEDQEFDLEIPEHYGNCVSCWKKSKAKHIRLVKEHPEFYRFFKRMEGLHENTNNKEGYAPRRFFREERTVDDLFKLAERIPINVLPPTDEEEVGGCNESCEAATPEALGLADEA</sequence>
<dbReference type="EMBL" id="CP018025">
    <property type="protein sequence ID" value="APD92421.1"/>
    <property type="molecule type" value="Genomic_DNA"/>
</dbReference>
<reference evidence="1 2" key="1">
    <citation type="submission" date="2016-11" db="EMBL/GenBank/DDBJ databases">
        <title>Networking in microbes: conjugative elements and plasmids in the genus Alteromonas.</title>
        <authorList>
            <person name="Lopez-Perez M."/>
            <person name="Ramon-Marco N."/>
            <person name="Rodriguez-Valera F."/>
        </authorList>
    </citation>
    <scope>NUCLEOTIDE SEQUENCE [LARGE SCALE GENOMIC DNA]</scope>
    <source>
        <strain evidence="1 2">CP48</strain>
        <plasmid evidence="2">pamcp48-600</plasmid>
    </source>
</reference>
<dbReference type="SUPFAM" id="SSF52402">
    <property type="entry name" value="Adenine nucleotide alpha hydrolases-like"/>
    <property type="match status" value="1"/>
</dbReference>
<name>A0AAC9JFG7_9ALTE</name>
<gene>
    <name evidence="1" type="ORF">BM524_21200</name>
</gene>
<dbReference type="Gene3D" id="3.40.50.620">
    <property type="entry name" value="HUPs"/>
    <property type="match status" value="1"/>
</dbReference>
<proteinExistence type="predicted"/>
<dbReference type="Proteomes" id="UP000182101">
    <property type="component" value="Plasmid pAMCP48-600"/>
</dbReference>
<keyword evidence="1" id="KW-0614">Plasmid</keyword>
<evidence type="ECO:0000313" key="2">
    <source>
        <dbReference type="Proteomes" id="UP000182101"/>
    </source>
</evidence>
<organism evidence="1 2">
    <name type="scientific">Alteromonas mediterranea</name>
    <dbReference type="NCBI Taxonomy" id="314275"/>
    <lineage>
        <taxon>Bacteria</taxon>
        <taxon>Pseudomonadati</taxon>
        <taxon>Pseudomonadota</taxon>
        <taxon>Gammaproteobacteria</taxon>
        <taxon>Alteromonadales</taxon>
        <taxon>Alteromonadaceae</taxon>
        <taxon>Alteromonas/Salinimonas group</taxon>
        <taxon>Alteromonas</taxon>
    </lineage>
</organism>
<protein>
    <recommendedName>
        <fullName evidence="3">Phosphoadenosine phosphosulphate reductase domain-containing protein</fullName>
    </recommendedName>
</protein>
<accession>A0AAC9JFG7</accession>
<geneLocation type="plasmid" evidence="2">
    <name>pamcp48-600</name>
</geneLocation>
<evidence type="ECO:0000313" key="1">
    <source>
        <dbReference type="EMBL" id="APD92421.1"/>
    </source>
</evidence>
<evidence type="ECO:0008006" key="3">
    <source>
        <dbReference type="Google" id="ProtNLM"/>
    </source>
</evidence>